<keyword evidence="7" id="KW-0443">Lipid metabolism</keyword>
<gene>
    <name evidence="12" type="primary">qorA</name>
    <name evidence="12" type="ORF">HG66A1_60480</name>
</gene>
<evidence type="ECO:0000259" key="11">
    <source>
        <dbReference type="SMART" id="SM00829"/>
    </source>
</evidence>
<dbReference type="PANTHER" id="PTHR43981:SF2">
    <property type="entry name" value="ENOYL-[ACYL-CARRIER-PROTEIN] REDUCTASE, MITOCHONDRIAL"/>
    <property type="match status" value="1"/>
</dbReference>
<organism evidence="12 13">
    <name type="scientific">Gimesia chilikensis</name>
    <dbReference type="NCBI Taxonomy" id="2605989"/>
    <lineage>
        <taxon>Bacteria</taxon>
        <taxon>Pseudomonadati</taxon>
        <taxon>Planctomycetota</taxon>
        <taxon>Planctomycetia</taxon>
        <taxon>Planctomycetales</taxon>
        <taxon>Planctomycetaceae</taxon>
        <taxon>Gimesia</taxon>
    </lineage>
</organism>
<evidence type="ECO:0000313" key="13">
    <source>
        <dbReference type="Proteomes" id="UP000320421"/>
    </source>
</evidence>
<dbReference type="Gene3D" id="3.90.180.10">
    <property type="entry name" value="Medium-chain alcohol dehydrogenases, catalytic domain"/>
    <property type="match status" value="1"/>
</dbReference>
<keyword evidence="2" id="KW-0444">Lipid biosynthesis</keyword>
<dbReference type="InterPro" id="IPR013149">
    <property type="entry name" value="ADH-like_C"/>
</dbReference>
<dbReference type="InterPro" id="IPR051034">
    <property type="entry name" value="Mito_Enoyl-ACP_Reductase"/>
</dbReference>
<sequence>MRVIRFEQFGEPADVLKVCESEEPVARAGEVLVRMLASPVNPSDLLNIRGGYSTRPALPAVPGFEGVGIVEASGGGLRGSILKGKRVVVLNRQTGNWADKVAVSSQFVIPVSGKLTVDQAATFFVNPATAYVLVKQVLKIPAGEWLIQTAAASAVGRMIIRLGQLEGFKTLNVVRRQEQAAELKALGAQHVIVFNSAHDDERILIDQIRKLTGKQNLRYAIDPVGGKTASALVKVLGERSRLIVFGSLDDAPLNFFSRDLIRTGASIEGFWLARHMERLSLPAKIRLVSKLTGLIRQGVLSTEISARYPLDQIVEAVGEAERQGTSGKVLLTMPAADGSTPHD</sequence>
<protein>
    <recommendedName>
        <fullName evidence="9">enoyl-[acyl-carrier-protein] reductase</fullName>
        <ecNumber evidence="9">1.3.1.104</ecNumber>
    </recommendedName>
</protein>
<dbReference type="SUPFAM" id="SSF51735">
    <property type="entry name" value="NAD(P)-binding Rossmann-fold domains"/>
    <property type="match status" value="1"/>
</dbReference>
<keyword evidence="4" id="KW-0521">NADP</keyword>
<dbReference type="InterPro" id="IPR013154">
    <property type="entry name" value="ADH-like_N"/>
</dbReference>
<dbReference type="PANTHER" id="PTHR43981">
    <property type="entry name" value="ENOYL-[ACYL-CARRIER-PROTEIN] REDUCTASE, MITOCHONDRIAL"/>
    <property type="match status" value="1"/>
</dbReference>
<dbReference type="AlphaFoldDB" id="A0A517PXW0"/>
<evidence type="ECO:0000256" key="8">
    <source>
        <dbReference type="ARBA" id="ARBA00023160"/>
    </source>
</evidence>
<comment type="similarity">
    <text evidence="1">Belongs to the zinc-containing alcohol dehydrogenase family. Quinone oxidoreductase subfamily.</text>
</comment>
<dbReference type="SMART" id="SM00829">
    <property type="entry name" value="PKS_ER"/>
    <property type="match status" value="1"/>
</dbReference>
<evidence type="ECO:0000256" key="10">
    <source>
        <dbReference type="ARBA" id="ARBA00048843"/>
    </source>
</evidence>
<dbReference type="GO" id="GO:0141148">
    <property type="term" value="F:enoyl-[acyl-carrier-protein] reductase (NADPH) activity"/>
    <property type="evidence" value="ECO:0007669"/>
    <property type="project" value="UniProtKB-EC"/>
</dbReference>
<dbReference type="InterPro" id="IPR020843">
    <property type="entry name" value="ER"/>
</dbReference>
<evidence type="ECO:0000256" key="4">
    <source>
        <dbReference type="ARBA" id="ARBA00022857"/>
    </source>
</evidence>
<evidence type="ECO:0000256" key="9">
    <source>
        <dbReference type="ARBA" id="ARBA00038963"/>
    </source>
</evidence>
<dbReference type="EC" id="1.3.1.104" evidence="9"/>
<dbReference type="InterPro" id="IPR011032">
    <property type="entry name" value="GroES-like_sf"/>
</dbReference>
<evidence type="ECO:0000256" key="7">
    <source>
        <dbReference type="ARBA" id="ARBA00023098"/>
    </source>
</evidence>
<evidence type="ECO:0000256" key="5">
    <source>
        <dbReference type="ARBA" id="ARBA00022946"/>
    </source>
</evidence>
<keyword evidence="6 12" id="KW-0560">Oxidoreductase</keyword>
<dbReference type="OrthoDB" id="9787435at2"/>
<dbReference type="SUPFAM" id="SSF50129">
    <property type="entry name" value="GroES-like"/>
    <property type="match status" value="1"/>
</dbReference>
<evidence type="ECO:0000313" key="12">
    <source>
        <dbReference type="EMBL" id="QDT24216.1"/>
    </source>
</evidence>
<dbReference type="Proteomes" id="UP000320421">
    <property type="component" value="Chromosome"/>
</dbReference>
<feature type="domain" description="Enoyl reductase (ER)" evidence="11">
    <location>
        <begin position="11"/>
        <end position="331"/>
    </location>
</feature>
<name>A0A517PXW0_9PLAN</name>
<keyword evidence="5" id="KW-0809">Transit peptide</keyword>
<accession>A0A517PXW0</accession>
<keyword evidence="8" id="KW-0275">Fatty acid biosynthesis</keyword>
<evidence type="ECO:0000256" key="1">
    <source>
        <dbReference type="ARBA" id="ARBA00010371"/>
    </source>
</evidence>
<dbReference type="EMBL" id="CP036266">
    <property type="protein sequence ID" value="QDT24216.1"/>
    <property type="molecule type" value="Genomic_DNA"/>
</dbReference>
<evidence type="ECO:0000256" key="2">
    <source>
        <dbReference type="ARBA" id="ARBA00022516"/>
    </source>
</evidence>
<reference evidence="12 13" key="1">
    <citation type="submission" date="2019-02" db="EMBL/GenBank/DDBJ databases">
        <title>Deep-cultivation of Planctomycetes and their phenomic and genomic characterization uncovers novel biology.</title>
        <authorList>
            <person name="Wiegand S."/>
            <person name="Jogler M."/>
            <person name="Boedeker C."/>
            <person name="Pinto D."/>
            <person name="Vollmers J."/>
            <person name="Rivas-Marin E."/>
            <person name="Kohn T."/>
            <person name="Peeters S.H."/>
            <person name="Heuer A."/>
            <person name="Rast P."/>
            <person name="Oberbeckmann S."/>
            <person name="Bunk B."/>
            <person name="Jeske O."/>
            <person name="Meyerdierks A."/>
            <person name="Storesund J.E."/>
            <person name="Kallscheuer N."/>
            <person name="Luecker S."/>
            <person name="Lage O.M."/>
            <person name="Pohl T."/>
            <person name="Merkel B.J."/>
            <person name="Hornburger P."/>
            <person name="Mueller R.-W."/>
            <person name="Bruemmer F."/>
            <person name="Labrenz M."/>
            <person name="Spormann A.M."/>
            <person name="Op den Camp H."/>
            <person name="Overmann J."/>
            <person name="Amann R."/>
            <person name="Jetten M.S.M."/>
            <person name="Mascher T."/>
            <person name="Medema M.H."/>
            <person name="Devos D.P."/>
            <person name="Kaster A.-K."/>
            <person name="Ovreas L."/>
            <person name="Rohde M."/>
            <person name="Galperin M.Y."/>
            <person name="Jogler C."/>
        </authorList>
    </citation>
    <scope>NUCLEOTIDE SEQUENCE [LARGE SCALE GENOMIC DNA]</scope>
    <source>
        <strain evidence="12 13">HG66A1</strain>
    </source>
</reference>
<dbReference type="GO" id="GO:0006633">
    <property type="term" value="P:fatty acid biosynthetic process"/>
    <property type="evidence" value="ECO:0007669"/>
    <property type="project" value="UniProtKB-KW"/>
</dbReference>
<keyword evidence="3" id="KW-0276">Fatty acid metabolism</keyword>
<dbReference type="RefSeq" id="WP_145192736.1">
    <property type="nucleotide sequence ID" value="NZ_CP036266.1"/>
</dbReference>
<proteinExistence type="inferred from homology"/>
<evidence type="ECO:0000256" key="3">
    <source>
        <dbReference type="ARBA" id="ARBA00022832"/>
    </source>
</evidence>
<dbReference type="Pfam" id="PF00107">
    <property type="entry name" value="ADH_zinc_N"/>
    <property type="match status" value="1"/>
</dbReference>
<dbReference type="Pfam" id="PF08240">
    <property type="entry name" value="ADH_N"/>
    <property type="match status" value="1"/>
</dbReference>
<comment type="catalytic activity">
    <reaction evidence="10">
        <text>a 2,3-saturated acyl-[ACP] + NADP(+) = a (2E)-enoyl-[ACP] + NADPH + H(+)</text>
        <dbReference type="Rhea" id="RHEA:22564"/>
        <dbReference type="Rhea" id="RHEA-COMP:9925"/>
        <dbReference type="Rhea" id="RHEA-COMP:9926"/>
        <dbReference type="ChEBI" id="CHEBI:15378"/>
        <dbReference type="ChEBI" id="CHEBI:57783"/>
        <dbReference type="ChEBI" id="CHEBI:58349"/>
        <dbReference type="ChEBI" id="CHEBI:78784"/>
        <dbReference type="ChEBI" id="CHEBI:78785"/>
        <dbReference type="EC" id="1.3.1.104"/>
    </reaction>
</comment>
<dbReference type="InterPro" id="IPR036291">
    <property type="entry name" value="NAD(P)-bd_dom_sf"/>
</dbReference>
<dbReference type="Gene3D" id="3.40.50.720">
    <property type="entry name" value="NAD(P)-binding Rossmann-like Domain"/>
    <property type="match status" value="1"/>
</dbReference>
<dbReference type="CDD" id="cd05282">
    <property type="entry name" value="ETR_like"/>
    <property type="match status" value="1"/>
</dbReference>
<evidence type="ECO:0000256" key="6">
    <source>
        <dbReference type="ARBA" id="ARBA00023002"/>
    </source>
</evidence>
<keyword evidence="13" id="KW-1185">Reference proteome</keyword>